<protein>
    <submittedName>
        <fullName evidence="5">Acetylxylan esterase</fullName>
    </submittedName>
</protein>
<keyword evidence="3" id="KW-0378">Hydrolase</keyword>
<name>A0A7X0SNN5_9BACL</name>
<dbReference type="Pfam" id="PF22244">
    <property type="entry name" value="GCE_fung"/>
    <property type="match status" value="1"/>
</dbReference>
<reference evidence="5 6" key="1">
    <citation type="submission" date="2020-08" db="EMBL/GenBank/DDBJ databases">
        <title>Cohnella phylogeny.</title>
        <authorList>
            <person name="Dunlap C."/>
        </authorList>
    </citation>
    <scope>NUCLEOTIDE SEQUENCE [LARGE SCALE GENOMIC DNA]</scope>
    <source>
        <strain evidence="5 6">CBP 2801</strain>
    </source>
</reference>
<keyword evidence="6" id="KW-1185">Reference proteome</keyword>
<evidence type="ECO:0000259" key="4">
    <source>
        <dbReference type="Pfam" id="PF22244"/>
    </source>
</evidence>
<dbReference type="InterPro" id="IPR054579">
    <property type="entry name" value="GCE-like_dom"/>
</dbReference>
<dbReference type="AlphaFoldDB" id="A0A7X0SNN5"/>
<comment type="caution">
    <text evidence="5">The sequence shown here is derived from an EMBL/GenBank/DDBJ whole genome shotgun (WGS) entry which is preliminary data.</text>
</comment>
<dbReference type="Gene3D" id="3.40.50.1820">
    <property type="entry name" value="alpha/beta hydrolase"/>
    <property type="match status" value="1"/>
</dbReference>
<dbReference type="PANTHER" id="PTHR22946:SF9">
    <property type="entry name" value="POLYKETIDE TRANSFERASE AF380"/>
    <property type="match status" value="1"/>
</dbReference>
<dbReference type="SUPFAM" id="SSF53474">
    <property type="entry name" value="alpha/beta-Hydrolases"/>
    <property type="match status" value="1"/>
</dbReference>
<accession>A0A7X0SNN5</accession>
<organism evidence="5 6">
    <name type="scientific">Cohnella zeiphila</name>
    <dbReference type="NCBI Taxonomy" id="2761120"/>
    <lineage>
        <taxon>Bacteria</taxon>
        <taxon>Bacillati</taxon>
        <taxon>Bacillota</taxon>
        <taxon>Bacilli</taxon>
        <taxon>Bacillales</taxon>
        <taxon>Paenibacillaceae</taxon>
        <taxon>Cohnella</taxon>
    </lineage>
</organism>
<evidence type="ECO:0000256" key="2">
    <source>
        <dbReference type="ARBA" id="ARBA00022729"/>
    </source>
</evidence>
<evidence type="ECO:0000313" key="5">
    <source>
        <dbReference type="EMBL" id="MBB6733332.1"/>
    </source>
</evidence>
<dbReference type="InterPro" id="IPR029058">
    <property type="entry name" value="AB_hydrolase_fold"/>
</dbReference>
<evidence type="ECO:0000256" key="1">
    <source>
        <dbReference type="ARBA" id="ARBA00022487"/>
    </source>
</evidence>
<gene>
    <name evidence="5" type="ORF">H7C18_20625</name>
</gene>
<sequence>MRQFDRQAIPAALKSRSGQAIGSAEQWERERRPEIIGLFEELVYGKNPIGRPETLSFRLLKEEAAMNGAAVRRTVDISYEGPGGRGSFPLTMFVPANRPKPVPACLLIDNRTQPFDDSDRSVSADFWPVEAIVARGYAAAVYQVHDLDPDRDDGFRNGVHGLFDEPGRERPGNAWGTIAAWAWGASRAMDYLETDPDADAGRVMLVGHSRGGKTALWAGALDTRFAMVVSNNSGCTGAALSRVTEGERIHHINASFPHWFNANYKNYNGKEDELPVDQHLLLAAIAPRALYVTSATEDAWADPQAEFASLVLAEEAYRLNGSQGLGTDVFPSPDTPVHGDKLGYHLRTGKHDLLPYDWHCFLDFADKQI</sequence>
<dbReference type="GO" id="GO:0052689">
    <property type="term" value="F:carboxylic ester hydrolase activity"/>
    <property type="evidence" value="ECO:0007669"/>
    <property type="project" value="UniProtKB-KW"/>
</dbReference>
<evidence type="ECO:0000256" key="3">
    <source>
        <dbReference type="ARBA" id="ARBA00022801"/>
    </source>
</evidence>
<dbReference type="RefSeq" id="WP_185130997.1">
    <property type="nucleotide sequence ID" value="NZ_JACJVO010000025.1"/>
</dbReference>
<dbReference type="PANTHER" id="PTHR22946">
    <property type="entry name" value="DIENELACTONE HYDROLASE DOMAIN-CONTAINING PROTEIN-RELATED"/>
    <property type="match status" value="1"/>
</dbReference>
<proteinExistence type="predicted"/>
<dbReference type="EMBL" id="JACJVO010000025">
    <property type="protein sequence ID" value="MBB6733332.1"/>
    <property type="molecule type" value="Genomic_DNA"/>
</dbReference>
<keyword evidence="1" id="KW-0719">Serine esterase</keyword>
<keyword evidence="2" id="KW-0732">Signal</keyword>
<evidence type="ECO:0000313" key="6">
    <source>
        <dbReference type="Proteomes" id="UP000564644"/>
    </source>
</evidence>
<dbReference type="InterPro" id="IPR050261">
    <property type="entry name" value="FrsA_esterase"/>
</dbReference>
<feature type="domain" description="4-O-methyl-glucuronoyl methylesterase-like" evidence="4">
    <location>
        <begin position="173"/>
        <end position="319"/>
    </location>
</feature>
<dbReference type="Proteomes" id="UP000564644">
    <property type="component" value="Unassembled WGS sequence"/>
</dbReference>